<dbReference type="InterPro" id="IPR007863">
    <property type="entry name" value="Peptidase_M16_C"/>
</dbReference>
<evidence type="ECO:0000256" key="5">
    <source>
        <dbReference type="ARBA" id="ARBA00011853"/>
    </source>
</evidence>
<evidence type="ECO:0000256" key="14">
    <source>
        <dbReference type="ARBA" id="ARBA00034552"/>
    </source>
</evidence>
<sequence length="1038" mass="114764">MQRTLGLLRNDASVRCSAAARSARLSPSRNYASVTALDGLPRPGERIHGFSLERSKHVPELELTALEFRHEGTGAHYLHIARDDQNNVFSIGFKTNPPDATGVPHILEHTTLCGSDKYPVRDPFFKMLPRSLSNFMNAFTSSDHTTYPFATTNAQDFKNLMSVYMDATLRPLLKEHDYTQEGWRLGPVDPLGNDAEANSIIFKGVVYNEMKGQMSDASYLFYIRFYEHLFPSINNSGGDPQKMTDLTYEQLKTFHQEHYHPSNAKILTYGNLPLQSHLESINQQLAGFSAIKPDLDIKIPKSLKGGPHEVTLKGPVDPLAPLDSQNKTSVSWLMGETSDVVENFSLSLIASLLMDGYGSPLYQNLIETGLGTDYSPNSGYDGSSKRAVFSVGLNGVKQENIPKVKAAIFETLRNVRQKGFEAQKVEGMLHQLELSLKHKTANFGMAIMQRLYPSWFNGVDVFDALAWQRTVDAFKAEYAKGEYFENLMDKYLLTDDIMLFTMQPSETYAAELAAEESERLEAKKAEAYEMLGGQEKATERLREREVELVAQQSAEQDLACLPMVNVSDIARRKAITRSLEKRTSGAKTLLREAATNGITYFRGLSVVKNLPNELRPLIPLFCDALMRIGTKTKSMEEIEDLIKLKTGGVSFGYHATSSATNPLEYEEGISLSGYAFDQNIPAMYDLLHLLIQDTDFDSPKGHRMVTELVQSAASGAVDGVAEAGHAYARRFAEAGISSHAQLVEQTSGVTQVANISTLAAHPELQTTIASTLLQAFKAIQATLISSLPSTRIALTCSPEAVSQNTSALERFLSTTFTTQGSTFAPGLTLPIRDWRSSITNNVKTLFPLPYQVSYSAASIKTVPYTDPASAPLAILAQLLTHKHLHREIREKGGAYGGGAYSKALDGLFGYYSYRDPNPANTMNVVDGAGKWAAERRWTETDLQEAKLSIFQSVDAPKAVSEEGMVEFVTGVTPEMEQQRRERLLDVTAEQVRDVAERFLVDGAAKARVAVLGQRKEFMSEKKGWKVEDLGMGKDVTEA</sequence>
<comment type="subunit">
    <text evidence="5">Monomer and homodimer; homodimerization is induced by binding of the substrate.</text>
</comment>
<evidence type="ECO:0000256" key="9">
    <source>
        <dbReference type="ARBA" id="ARBA00022801"/>
    </source>
</evidence>
<dbReference type="Pfam" id="PF08367">
    <property type="entry name" value="M16C_assoc"/>
    <property type="match status" value="1"/>
</dbReference>
<dbReference type="GO" id="GO:0005759">
    <property type="term" value="C:mitochondrial matrix"/>
    <property type="evidence" value="ECO:0007669"/>
    <property type="project" value="UniProtKB-SubCell"/>
</dbReference>
<evidence type="ECO:0000256" key="15">
    <source>
        <dbReference type="ARBA" id="ARBA00045897"/>
    </source>
</evidence>
<dbReference type="InterPro" id="IPR013578">
    <property type="entry name" value="Peptidase_M16C_assoc"/>
</dbReference>
<reference evidence="17" key="1">
    <citation type="journal article" date="2020" name="Stud. Mycol.">
        <title>101 Dothideomycetes genomes: a test case for predicting lifestyles and emergence of pathogens.</title>
        <authorList>
            <person name="Haridas S."/>
            <person name="Albert R."/>
            <person name="Binder M."/>
            <person name="Bloem J."/>
            <person name="Labutti K."/>
            <person name="Salamov A."/>
            <person name="Andreopoulos B."/>
            <person name="Baker S."/>
            <person name="Barry K."/>
            <person name="Bills G."/>
            <person name="Bluhm B."/>
            <person name="Cannon C."/>
            <person name="Castanera R."/>
            <person name="Culley D."/>
            <person name="Daum C."/>
            <person name="Ezra D."/>
            <person name="Gonzalez J."/>
            <person name="Henrissat B."/>
            <person name="Kuo A."/>
            <person name="Liang C."/>
            <person name="Lipzen A."/>
            <person name="Lutzoni F."/>
            <person name="Magnuson J."/>
            <person name="Mondo S."/>
            <person name="Nolan M."/>
            <person name="Ohm R."/>
            <person name="Pangilinan J."/>
            <person name="Park H.-J."/>
            <person name="Ramirez L."/>
            <person name="Alfaro M."/>
            <person name="Sun H."/>
            <person name="Tritt A."/>
            <person name="Yoshinaga Y."/>
            <person name="Zwiers L.-H."/>
            <person name="Turgeon B."/>
            <person name="Goodwin S."/>
            <person name="Spatafora J."/>
            <person name="Crous P."/>
            <person name="Grigoriev I."/>
        </authorList>
    </citation>
    <scope>NUCLEOTIDE SEQUENCE</scope>
    <source>
        <strain evidence="17">CBS 260.36</strain>
    </source>
</reference>
<keyword evidence="7" id="KW-0645">Protease</keyword>
<evidence type="ECO:0000256" key="12">
    <source>
        <dbReference type="ARBA" id="ARBA00023049"/>
    </source>
</evidence>
<accession>A0A9P4MHL4</accession>
<evidence type="ECO:0000256" key="3">
    <source>
        <dbReference type="ARBA" id="ARBA00004569"/>
    </source>
</evidence>
<dbReference type="SUPFAM" id="SSF63411">
    <property type="entry name" value="LuxS/MPP-like metallohydrolase"/>
    <property type="match status" value="4"/>
</dbReference>
<comment type="function">
    <text evidence="15">Degrades mitochondrial transit peptides after their cleavage in the intermembrane space or in the matrix, and presequence peptides; clearance of these peptides is required to keep the presequence processing machinery running. Preferentially cleaves the N-terminal side of paired basic amino acid residues. Also degrades other unstructured peptides. May function as an ATP-dependent peptidase as opposed to a metalloendopeptidase.</text>
</comment>
<dbReference type="AlphaFoldDB" id="A0A9P4MHL4"/>
<dbReference type="EMBL" id="ML996090">
    <property type="protein sequence ID" value="KAF2150134.1"/>
    <property type="molecule type" value="Genomic_DNA"/>
</dbReference>
<dbReference type="InterPro" id="IPR011765">
    <property type="entry name" value="Pept_M16_N"/>
</dbReference>
<feature type="domain" description="Peptidase M16C associated" evidence="16">
    <location>
        <begin position="502"/>
        <end position="758"/>
    </location>
</feature>
<keyword evidence="18" id="KW-1185">Reference proteome</keyword>
<dbReference type="SMART" id="SM01264">
    <property type="entry name" value="M16C_associated"/>
    <property type="match status" value="1"/>
</dbReference>
<dbReference type="FunFam" id="3.30.830.10:FF:000013">
    <property type="entry name" value="Mitochondrial presequence protease"/>
    <property type="match status" value="1"/>
</dbReference>
<evidence type="ECO:0000313" key="17">
    <source>
        <dbReference type="EMBL" id="KAF2150134.1"/>
    </source>
</evidence>
<dbReference type="PANTHER" id="PTHR43016">
    <property type="entry name" value="PRESEQUENCE PROTEASE"/>
    <property type="match status" value="1"/>
</dbReference>
<evidence type="ECO:0000256" key="8">
    <source>
        <dbReference type="ARBA" id="ARBA00022723"/>
    </source>
</evidence>
<dbReference type="InterPro" id="IPR055130">
    <property type="entry name" value="PreP_C"/>
</dbReference>
<evidence type="ECO:0000256" key="4">
    <source>
        <dbReference type="ARBA" id="ARBA00007575"/>
    </source>
</evidence>
<keyword evidence="12" id="KW-0482">Metalloprotease</keyword>
<proteinExistence type="inferred from homology"/>
<comment type="caution">
    <text evidence="17">The sequence shown here is derived from an EMBL/GenBank/DDBJ whole genome shotgun (WGS) entry which is preliminary data.</text>
</comment>
<dbReference type="InterPro" id="IPR011249">
    <property type="entry name" value="Metalloenz_LuxS/M16"/>
</dbReference>
<dbReference type="GO" id="GO:0005758">
    <property type="term" value="C:mitochondrial intermembrane space"/>
    <property type="evidence" value="ECO:0007669"/>
    <property type="project" value="UniProtKB-SubCell"/>
</dbReference>
<evidence type="ECO:0000256" key="2">
    <source>
        <dbReference type="ARBA" id="ARBA00004305"/>
    </source>
</evidence>
<evidence type="ECO:0000259" key="16">
    <source>
        <dbReference type="SMART" id="SM01264"/>
    </source>
</evidence>
<dbReference type="PANTHER" id="PTHR43016:SF13">
    <property type="entry name" value="PRESEQUENCE PROTEASE, MITOCHONDRIAL"/>
    <property type="match status" value="1"/>
</dbReference>
<protein>
    <recommendedName>
        <fullName evidence="6">Presequence protease, mitochondrial</fullName>
    </recommendedName>
    <alternativeName>
        <fullName evidence="14">Pitrilysin metalloproteinase</fullName>
    </alternativeName>
</protein>
<comment type="similarity">
    <text evidence="4">Belongs to the peptidase M16 family. PreP subfamily.</text>
</comment>
<evidence type="ECO:0000313" key="18">
    <source>
        <dbReference type="Proteomes" id="UP000799439"/>
    </source>
</evidence>
<dbReference type="GO" id="GO:0004222">
    <property type="term" value="F:metalloendopeptidase activity"/>
    <property type="evidence" value="ECO:0007669"/>
    <property type="project" value="TreeGrafter"/>
</dbReference>
<dbReference type="Gene3D" id="3.30.830.10">
    <property type="entry name" value="Metalloenzyme, LuxS/M16 peptidase-like"/>
    <property type="match status" value="4"/>
</dbReference>
<dbReference type="Pfam" id="PF05193">
    <property type="entry name" value="Peptidase_M16_C"/>
    <property type="match status" value="1"/>
</dbReference>
<dbReference type="GO" id="GO:0046872">
    <property type="term" value="F:metal ion binding"/>
    <property type="evidence" value="ECO:0007669"/>
    <property type="project" value="UniProtKB-KW"/>
</dbReference>
<gene>
    <name evidence="17" type="ORF">K461DRAFT_281394</name>
</gene>
<evidence type="ECO:0000256" key="1">
    <source>
        <dbReference type="ARBA" id="ARBA00001947"/>
    </source>
</evidence>
<keyword evidence="8" id="KW-0479">Metal-binding</keyword>
<dbReference type="Pfam" id="PF00675">
    <property type="entry name" value="Peptidase_M16"/>
    <property type="match status" value="1"/>
</dbReference>
<evidence type="ECO:0000256" key="11">
    <source>
        <dbReference type="ARBA" id="ARBA00022946"/>
    </source>
</evidence>
<evidence type="ECO:0000256" key="10">
    <source>
        <dbReference type="ARBA" id="ARBA00022833"/>
    </source>
</evidence>
<evidence type="ECO:0000256" key="7">
    <source>
        <dbReference type="ARBA" id="ARBA00022670"/>
    </source>
</evidence>
<dbReference type="FunFam" id="3.30.830.10:FF:000009">
    <property type="entry name" value="Presequence protease, mitochondrial"/>
    <property type="match status" value="1"/>
</dbReference>
<dbReference type="Proteomes" id="UP000799439">
    <property type="component" value="Unassembled WGS sequence"/>
</dbReference>
<keyword evidence="9" id="KW-0378">Hydrolase</keyword>
<comment type="cofactor">
    <cofactor evidence="1">
        <name>Zn(2+)</name>
        <dbReference type="ChEBI" id="CHEBI:29105"/>
    </cofactor>
</comment>
<dbReference type="FunFam" id="3.30.830.10:FF:000011">
    <property type="entry name" value="Presequence protease, mitochondrial"/>
    <property type="match status" value="1"/>
</dbReference>
<dbReference type="GO" id="GO:0016485">
    <property type="term" value="P:protein processing"/>
    <property type="evidence" value="ECO:0007669"/>
    <property type="project" value="TreeGrafter"/>
</dbReference>
<dbReference type="Pfam" id="PF22516">
    <property type="entry name" value="PreP_C"/>
    <property type="match status" value="1"/>
</dbReference>
<keyword evidence="10" id="KW-0862">Zinc</keyword>
<evidence type="ECO:0000256" key="13">
    <source>
        <dbReference type="ARBA" id="ARBA00023128"/>
    </source>
</evidence>
<keyword evidence="11" id="KW-0809">Transit peptide</keyword>
<evidence type="ECO:0000256" key="6">
    <source>
        <dbReference type="ARBA" id="ARBA00020167"/>
    </source>
</evidence>
<comment type="subcellular location">
    <subcellularLocation>
        <location evidence="3">Mitochondrion intermembrane space</location>
    </subcellularLocation>
    <subcellularLocation>
        <location evidence="2">Mitochondrion matrix</location>
    </subcellularLocation>
</comment>
<name>A0A9P4MHL4_9PEZI</name>
<organism evidence="17 18">
    <name type="scientific">Myriangium duriaei CBS 260.36</name>
    <dbReference type="NCBI Taxonomy" id="1168546"/>
    <lineage>
        <taxon>Eukaryota</taxon>
        <taxon>Fungi</taxon>
        <taxon>Dikarya</taxon>
        <taxon>Ascomycota</taxon>
        <taxon>Pezizomycotina</taxon>
        <taxon>Dothideomycetes</taxon>
        <taxon>Dothideomycetidae</taxon>
        <taxon>Myriangiales</taxon>
        <taxon>Myriangiaceae</taxon>
        <taxon>Myriangium</taxon>
    </lineage>
</organism>
<dbReference type="OrthoDB" id="10250783at2759"/>
<keyword evidence="13" id="KW-0496">Mitochondrion</keyword>